<comment type="caution">
    <text evidence="2">The sequence shown here is derived from an EMBL/GenBank/DDBJ whole genome shotgun (WGS) entry which is preliminary data.</text>
</comment>
<dbReference type="AlphaFoldDB" id="A0A8J2K1L2"/>
<gene>
    <name evidence="2" type="ORF">AFUS01_LOCUS16958</name>
</gene>
<keyword evidence="3" id="KW-1185">Reference proteome</keyword>
<organism evidence="2 3">
    <name type="scientific">Allacma fusca</name>
    <dbReference type="NCBI Taxonomy" id="39272"/>
    <lineage>
        <taxon>Eukaryota</taxon>
        <taxon>Metazoa</taxon>
        <taxon>Ecdysozoa</taxon>
        <taxon>Arthropoda</taxon>
        <taxon>Hexapoda</taxon>
        <taxon>Collembola</taxon>
        <taxon>Symphypleona</taxon>
        <taxon>Sminthuridae</taxon>
        <taxon>Allacma</taxon>
    </lineage>
</organism>
<dbReference type="InterPro" id="IPR001810">
    <property type="entry name" value="F-box_dom"/>
</dbReference>
<sequence length="663" mass="76519">MQDPTISSSCSEVDNNLRIQGSGPDIVTREIVRRAPVFVLNRAGDRKRIEEYLCQQVFGIPLILKEILSYLPFKDLLTTSLVNKSWNFFSREILRKLNCVAVIESHETSCDYLLMLNKLLANTENVPFNGLCVTFTSTNDNLETHQCVGYENLSDFSCHILSKICIKFLEVVYDDEKTCVAVDLIRRILGERAESLEVFSLEHVSDDATSLGSWLGIDLKGPWLPKLHTLLLQMSDNLYDQIDEFKVPCSMVEEIVEGAPNLRVIRGYIHPECLGPILKKKLVPVLTNFHYRPPPELPETRKWVREFVMTNPKLHSFSFSTHIKDFDHVLKEEFSKWPRADQDEVGRNLSWILQSSKDRLVHFDTDQLSLILMMSQWNIPVMHQVRCLGIWHSAFLEINSNVPTLSKLDWSKNFPNLKEVCIFNISFPRDTNQQVYLNESFRLRDAQFCCQTVNKLTVKGHYEHESNPDRFDVRQMQVFRDIFPNVKKLIVSDINQFSELMTQMWTLWPNLEGISVSALMETPCSNFDSIFTGLTPAEANYVYENFEDCKSLKIAPVQPCLLNLPKLKFLMFTLEHPKPCKKNLLSDSAFLTRVTGHCAFARMPKPKLEVLVRRRTCRERANCNLALDHLKAFVPTVLLAIFLSITSKFWTLEQIFNLPAIVR</sequence>
<dbReference type="EMBL" id="CAJVCH010159339">
    <property type="protein sequence ID" value="CAG7728154.1"/>
    <property type="molecule type" value="Genomic_DNA"/>
</dbReference>
<reference evidence="2" key="1">
    <citation type="submission" date="2021-06" db="EMBL/GenBank/DDBJ databases">
        <authorList>
            <person name="Hodson N. C."/>
            <person name="Mongue J. A."/>
            <person name="Jaron S. K."/>
        </authorList>
    </citation>
    <scope>NUCLEOTIDE SEQUENCE</scope>
</reference>
<name>A0A8J2K1L2_9HEXA</name>
<dbReference type="SMART" id="SM00256">
    <property type="entry name" value="FBOX"/>
    <property type="match status" value="1"/>
</dbReference>
<evidence type="ECO:0000313" key="2">
    <source>
        <dbReference type="EMBL" id="CAG7728154.1"/>
    </source>
</evidence>
<feature type="domain" description="F-box" evidence="1">
    <location>
        <begin position="60"/>
        <end position="99"/>
    </location>
</feature>
<evidence type="ECO:0000259" key="1">
    <source>
        <dbReference type="SMART" id="SM00256"/>
    </source>
</evidence>
<dbReference type="Pfam" id="PF00646">
    <property type="entry name" value="F-box"/>
    <property type="match status" value="1"/>
</dbReference>
<protein>
    <recommendedName>
        <fullName evidence="1">F-box domain-containing protein</fullName>
    </recommendedName>
</protein>
<dbReference type="Proteomes" id="UP000708208">
    <property type="component" value="Unassembled WGS sequence"/>
</dbReference>
<proteinExistence type="predicted"/>
<evidence type="ECO:0000313" key="3">
    <source>
        <dbReference type="Proteomes" id="UP000708208"/>
    </source>
</evidence>
<accession>A0A8J2K1L2</accession>